<evidence type="ECO:0000313" key="1">
    <source>
        <dbReference type="EMBL" id="KER30675.1"/>
    </source>
</evidence>
<proteinExistence type="predicted"/>
<accession>A0A075A535</accession>
<sequence>MQAQTLHARANDTSVQGTSMLQVAQIQGLPVPSNRLSNCKVIDILKCPYATDSCMDQDYRGILPVHRKLVLENERCEFGAYEMGGTLGAHEYREPESVR</sequence>
<dbReference type="AlphaFoldDB" id="A0A075A535"/>
<gene>
    <name evidence="1" type="ORF">T265_02917</name>
</gene>
<organism evidence="1 2">
    <name type="scientific">Opisthorchis viverrini</name>
    <name type="common">Southeast Asian liver fluke</name>
    <dbReference type="NCBI Taxonomy" id="6198"/>
    <lineage>
        <taxon>Eukaryota</taxon>
        <taxon>Metazoa</taxon>
        <taxon>Spiralia</taxon>
        <taxon>Lophotrochozoa</taxon>
        <taxon>Platyhelminthes</taxon>
        <taxon>Trematoda</taxon>
        <taxon>Digenea</taxon>
        <taxon>Opisthorchiida</taxon>
        <taxon>Opisthorchiata</taxon>
        <taxon>Opisthorchiidae</taxon>
        <taxon>Opisthorchis</taxon>
    </lineage>
</organism>
<name>A0A075A535_OPIVI</name>
<dbReference type="EMBL" id="KL596657">
    <property type="protein sequence ID" value="KER30675.1"/>
    <property type="molecule type" value="Genomic_DNA"/>
</dbReference>
<keyword evidence="2" id="KW-1185">Reference proteome</keyword>
<dbReference type="GeneID" id="20317105"/>
<dbReference type="Proteomes" id="UP000054324">
    <property type="component" value="Unassembled WGS sequence"/>
</dbReference>
<evidence type="ECO:0000313" key="2">
    <source>
        <dbReference type="Proteomes" id="UP000054324"/>
    </source>
</evidence>
<reference evidence="1 2" key="1">
    <citation type="submission" date="2013-11" db="EMBL/GenBank/DDBJ databases">
        <title>Opisthorchis viverrini - life in the bile duct.</title>
        <authorList>
            <person name="Young N.D."/>
            <person name="Nagarajan N."/>
            <person name="Lin S.J."/>
            <person name="Korhonen P.K."/>
            <person name="Jex A.R."/>
            <person name="Hall R.S."/>
            <person name="Safavi-Hemami H."/>
            <person name="Kaewkong W."/>
            <person name="Bertrand D."/>
            <person name="Gao S."/>
            <person name="Seet Q."/>
            <person name="Wongkham S."/>
            <person name="Teh B.T."/>
            <person name="Wongkham C."/>
            <person name="Intapan P.M."/>
            <person name="Maleewong W."/>
            <person name="Yang X."/>
            <person name="Hu M."/>
            <person name="Wang Z."/>
            <person name="Hofmann A."/>
            <person name="Sternberg P.W."/>
            <person name="Tan P."/>
            <person name="Wang J."/>
            <person name="Gasser R.B."/>
        </authorList>
    </citation>
    <scope>NUCLEOTIDE SEQUENCE [LARGE SCALE GENOMIC DNA]</scope>
</reference>
<dbReference type="RefSeq" id="XP_009165545.1">
    <property type="nucleotide sequence ID" value="XM_009167281.1"/>
</dbReference>
<dbReference type="KEGG" id="ovi:T265_02917"/>
<dbReference type="CTD" id="20317105"/>
<protein>
    <submittedName>
        <fullName evidence="1">Uncharacterized protein</fullName>
    </submittedName>
</protein>